<evidence type="ECO:0000313" key="22">
    <source>
        <dbReference type="EMBL" id="KAF5320933.1"/>
    </source>
</evidence>
<comment type="caution">
    <text evidence="22">The sequence shown here is derived from an EMBL/GenBank/DDBJ whole genome shotgun (WGS) entry which is preliminary data.</text>
</comment>
<dbReference type="InterPro" id="IPR044865">
    <property type="entry name" value="MRH_dom"/>
</dbReference>
<keyword evidence="8 19" id="KW-0812">Transmembrane</keyword>
<evidence type="ECO:0000256" key="10">
    <source>
        <dbReference type="ARBA" id="ARBA00022927"/>
    </source>
</evidence>
<feature type="domain" description="MRH" evidence="21">
    <location>
        <begin position="25"/>
        <end position="183"/>
    </location>
</feature>
<evidence type="ECO:0000256" key="15">
    <source>
        <dbReference type="ARBA" id="ARBA00023136"/>
    </source>
</evidence>
<sequence length="282" mass="31203">MILRRLLPSLFLFYGALYVNADTPFDCKVAFENINFDLTSLAGEHVVNRTRDTSPSKTMDLLRLDLCNDLKTLEGVPEHDQCPTGSRACLTQIVQKEGQADLIASVIPLAQTAKLEPTFSYSMSPKSVSILFHGAEYPPTTPSPQSLNVTILCDPEATNIHNILSYDGTVLALEWRARAGCPFEGEKEGEKEPEKDQDPPKTPEGVGSGLGWFFLVLFLAVLAYFGLGAYYNYSTYGASGTDLIPHRDFWKEVPYMLKDVVSHLCSNVRPRRTATRGGYIAV</sequence>
<dbReference type="EMBL" id="JAACJJ010000028">
    <property type="protein sequence ID" value="KAF5320933.1"/>
    <property type="molecule type" value="Genomic_DNA"/>
</dbReference>
<keyword evidence="11 19" id="KW-1133">Transmembrane helix</keyword>
<dbReference type="Gene3D" id="2.70.130.10">
    <property type="entry name" value="Mannose-6-phosphate receptor binding domain"/>
    <property type="match status" value="1"/>
</dbReference>
<comment type="similarity">
    <text evidence="5">Belongs to the ATG27 family.</text>
</comment>
<evidence type="ECO:0000256" key="19">
    <source>
        <dbReference type="SAM" id="Phobius"/>
    </source>
</evidence>
<evidence type="ECO:0000256" key="9">
    <source>
        <dbReference type="ARBA" id="ARBA00022729"/>
    </source>
</evidence>
<evidence type="ECO:0000256" key="5">
    <source>
        <dbReference type="ARBA" id="ARBA00005363"/>
    </source>
</evidence>
<evidence type="ECO:0000256" key="20">
    <source>
        <dbReference type="SAM" id="SignalP"/>
    </source>
</evidence>
<dbReference type="PANTHER" id="PTHR15071">
    <property type="entry name" value="MANNOSE-6-PHOSPHATE RECEPTOR FAMILY MEMBER"/>
    <property type="match status" value="1"/>
</dbReference>
<dbReference type="InterPro" id="IPR009011">
    <property type="entry name" value="Man6P_isomerase_rcpt-bd_dom_sf"/>
</dbReference>
<evidence type="ECO:0000256" key="18">
    <source>
        <dbReference type="SAM" id="MobiDB-lite"/>
    </source>
</evidence>
<evidence type="ECO:0000259" key="21">
    <source>
        <dbReference type="PROSITE" id="PS51914"/>
    </source>
</evidence>
<evidence type="ECO:0000256" key="11">
    <source>
        <dbReference type="ARBA" id="ARBA00022989"/>
    </source>
</evidence>
<keyword evidence="14" id="KW-0496">Mitochondrion</keyword>
<feature type="transmembrane region" description="Helical" evidence="19">
    <location>
        <begin position="210"/>
        <end position="231"/>
    </location>
</feature>
<evidence type="ECO:0000256" key="14">
    <source>
        <dbReference type="ARBA" id="ARBA00023128"/>
    </source>
</evidence>
<keyword evidence="9 20" id="KW-0732">Signal</keyword>
<dbReference type="InterPro" id="IPR018939">
    <property type="entry name" value="Autophagy-rel_prot_27"/>
</dbReference>
<dbReference type="AlphaFoldDB" id="A0A8H5BEE2"/>
<dbReference type="GO" id="GO:0030659">
    <property type="term" value="C:cytoplasmic vesicle membrane"/>
    <property type="evidence" value="ECO:0007669"/>
    <property type="project" value="UniProtKB-SubCell"/>
</dbReference>
<dbReference type="GO" id="GO:0031966">
    <property type="term" value="C:mitochondrial membrane"/>
    <property type="evidence" value="ECO:0007669"/>
    <property type="project" value="UniProtKB-SubCell"/>
</dbReference>
<keyword evidence="16" id="KW-1015">Disulfide bond</keyword>
<reference evidence="22 23" key="1">
    <citation type="journal article" date="2020" name="ISME J.">
        <title>Uncovering the hidden diversity of litter-decomposition mechanisms in mushroom-forming fungi.</title>
        <authorList>
            <person name="Floudas D."/>
            <person name="Bentzer J."/>
            <person name="Ahren D."/>
            <person name="Johansson T."/>
            <person name="Persson P."/>
            <person name="Tunlid A."/>
        </authorList>
    </citation>
    <scope>NUCLEOTIDE SEQUENCE [LARGE SCALE GENOMIC DNA]</scope>
    <source>
        <strain evidence="22 23">CBS 101986</strain>
    </source>
</reference>
<dbReference type="GO" id="GO:0015031">
    <property type="term" value="P:protein transport"/>
    <property type="evidence" value="ECO:0007669"/>
    <property type="project" value="UniProtKB-KW"/>
</dbReference>
<evidence type="ECO:0000256" key="6">
    <source>
        <dbReference type="ARBA" id="ARBA00013776"/>
    </source>
</evidence>
<evidence type="ECO:0000256" key="2">
    <source>
        <dbReference type="ARBA" id="ARBA00004358"/>
    </source>
</evidence>
<evidence type="ECO:0000256" key="3">
    <source>
        <dbReference type="ARBA" id="ARBA00004472"/>
    </source>
</evidence>
<feature type="region of interest" description="Disordered" evidence="18">
    <location>
        <begin position="184"/>
        <end position="203"/>
    </location>
</feature>
<dbReference type="PANTHER" id="PTHR15071:SF13">
    <property type="entry name" value="AUTOPHAGY-RELATED PROTEIN 27"/>
    <property type="match status" value="1"/>
</dbReference>
<keyword evidence="13" id="KW-0333">Golgi apparatus</keyword>
<dbReference type="Pfam" id="PF09451">
    <property type="entry name" value="ATG27"/>
    <property type="match status" value="1"/>
</dbReference>
<protein>
    <recommendedName>
        <fullName evidence="6">Autophagy-related protein 27</fullName>
    </recommendedName>
</protein>
<keyword evidence="10" id="KW-0653">Protein transport</keyword>
<evidence type="ECO:0000256" key="17">
    <source>
        <dbReference type="ARBA" id="ARBA00023329"/>
    </source>
</evidence>
<feature type="chain" id="PRO_5034585910" description="Autophagy-related protein 27" evidence="20">
    <location>
        <begin position="22"/>
        <end position="282"/>
    </location>
</feature>
<feature type="compositionally biased region" description="Basic and acidic residues" evidence="18">
    <location>
        <begin position="184"/>
        <end position="201"/>
    </location>
</feature>
<evidence type="ECO:0000313" key="23">
    <source>
        <dbReference type="Proteomes" id="UP000567179"/>
    </source>
</evidence>
<comment type="subcellular location">
    <subcellularLocation>
        <location evidence="2">Cytoplasmic vesicle membrane</location>
        <topology evidence="2">Single-pass type I membrane protein</topology>
    </subcellularLocation>
    <subcellularLocation>
        <location evidence="4">Golgi apparatus membrane</location>
        <topology evidence="4">Single-pass type I membrane protein</topology>
    </subcellularLocation>
    <subcellularLocation>
        <location evidence="1">Mitochondrion membrane</location>
        <topology evidence="1">Single-pass membrane protein</topology>
    </subcellularLocation>
    <subcellularLocation>
        <location evidence="3">Preautophagosomal structure membrane</location>
        <topology evidence="3">Single-pass type I membrane protein</topology>
    </subcellularLocation>
</comment>
<evidence type="ECO:0000256" key="7">
    <source>
        <dbReference type="ARBA" id="ARBA00022448"/>
    </source>
</evidence>
<dbReference type="GO" id="GO:0006914">
    <property type="term" value="P:autophagy"/>
    <property type="evidence" value="ECO:0007669"/>
    <property type="project" value="UniProtKB-KW"/>
</dbReference>
<gene>
    <name evidence="22" type="ORF">D9619_001772</name>
</gene>
<dbReference type="GO" id="GO:0034045">
    <property type="term" value="C:phagophore assembly site membrane"/>
    <property type="evidence" value="ECO:0007669"/>
    <property type="project" value="UniProtKB-SubCell"/>
</dbReference>
<dbReference type="GO" id="GO:0000139">
    <property type="term" value="C:Golgi membrane"/>
    <property type="evidence" value="ECO:0007669"/>
    <property type="project" value="UniProtKB-SubCell"/>
</dbReference>
<evidence type="ECO:0000256" key="4">
    <source>
        <dbReference type="ARBA" id="ARBA00004614"/>
    </source>
</evidence>
<proteinExistence type="inferred from homology"/>
<keyword evidence="15 19" id="KW-0472">Membrane</keyword>
<organism evidence="22 23">
    <name type="scientific">Psilocybe cf. subviscida</name>
    <dbReference type="NCBI Taxonomy" id="2480587"/>
    <lineage>
        <taxon>Eukaryota</taxon>
        <taxon>Fungi</taxon>
        <taxon>Dikarya</taxon>
        <taxon>Basidiomycota</taxon>
        <taxon>Agaricomycotina</taxon>
        <taxon>Agaricomycetes</taxon>
        <taxon>Agaricomycetidae</taxon>
        <taxon>Agaricales</taxon>
        <taxon>Agaricineae</taxon>
        <taxon>Strophariaceae</taxon>
        <taxon>Psilocybe</taxon>
    </lineage>
</organism>
<keyword evidence="17" id="KW-0968">Cytoplasmic vesicle</keyword>
<evidence type="ECO:0000256" key="1">
    <source>
        <dbReference type="ARBA" id="ARBA00004304"/>
    </source>
</evidence>
<keyword evidence="7" id="KW-0813">Transport</keyword>
<feature type="signal peptide" evidence="20">
    <location>
        <begin position="1"/>
        <end position="21"/>
    </location>
</feature>
<dbReference type="PROSITE" id="PS51914">
    <property type="entry name" value="MRH"/>
    <property type="match status" value="1"/>
</dbReference>
<accession>A0A8H5BEE2</accession>
<evidence type="ECO:0000256" key="13">
    <source>
        <dbReference type="ARBA" id="ARBA00023034"/>
    </source>
</evidence>
<keyword evidence="12" id="KW-0072">Autophagy</keyword>
<dbReference type="OrthoDB" id="29460at2759"/>
<evidence type="ECO:0000256" key="8">
    <source>
        <dbReference type="ARBA" id="ARBA00022692"/>
    </source>
</evidence>
<dbReference type="Proteomes" id="UP000567179">
    <property type="component" value="Unassembled WGS sequence"/>
</dbReference>
<name>A0A8H5BEE2_9AGAR</name>
<evidence type="ECO:0000256" key="12">
    <source>
        <dbReference type="ARBA" id="ARBA00023006"/>
    </source>
</evidence>
<keyword evidence="23" id="KW-1185">Reference proteome</keyword>
<evidence type="ECO:0000256" key="16">
    <source>
        <dbReference type="ARBA" id="ARBA00023157"/>
    </source>
</evidence>